<organism evidence="1 2">
    <name type="scientific">Mycena rosella</name>
    <name type="common">Pink bonnet</name>
    <name type="synonym">Agaricus rosellus</name>
    <dbReference type="NCBI Taxonomy" id="1033263"/>
    <lineage>
        <taxon>Eukaryota</taxon>
        <taxon>Fungi</taxon>
        <taxon>Dikarya</taxon>
        <taxon>Basidiomycota</taxon>
        <taxon>Agaricomycotina</taxon>
        <taxon>Agaricomycetes</taxon>
        <taxon>Agaricomycetidae</taxon>
        <taxon>Agaricales</taxon>
        <taxon>Marasmiineae</taxon>
        <taxon>Mycenaceae</taxon>
        <taxon>Mycena</taxon>
    </lineage>
</organism>
<sequence length="185" mass="19966">MHCDMVAWCRDLSRESGSGMYITFLQAFDSAQKPTCHFDLYLRATTRSDARATIVPTGEMARSGSNGSSRIEPHVFSGALYALPSGIYNIPIALEQARAAAFTACNRAHLSHSSQFVLLEQSSPPEPLLRGKREGGQAYITWCNDGDPQELGSASWGGFSARKNDDGVPGAHDGGAMARAAIAWW</sequence>
<evidence type="ECO:0000313" key="1">
    <source>
        <dbReference type="EMBL" id="KAJ7657037.1"/>
    </source>
</evidence>
<comment type="caution">
    <text evidence="1">The sequence shown here is derived from an EMBL/GenBank/DDBJ whole genome shotgun (WGS) entry which is preliminary data.</text>
</comment>
<evidence type="ECO:0000313" key="2">
    <source>
        <dbReference type="Proteomes" id="UP001221757"/>
    </source>
</evidence>
<dbReference type="EMBL" id="JARKIE010000294">
    <property type="protein sequence ID" value="KAJ7657037.1"/>
    <property type="molecule type" value="Genomic_DNA"/>
</dbReference>
<accession>A0AAD7G593</accession>
<keyword evidence="2" id="KW-1185">Reference proteome</keyword>
<dbReference type="AlphaFoldDB" id="A0AAD7G593"/>
<proteinExistence type="predicted"/>
<gene>
    <name evidence="1" type="ORF">B0H17DRAFT_1185828</name>
</gene>
<dbReference type="Proteomes" id="UP001221757">
    <property type="component" value="Unassembled WGS sequence"/>
</dbReference>
<name>A0AAD7G593_MYCRO</name>
<reference evidence="1" key="1">
    <citation type="submission" date="2023-03" db="EMBL/GenBank/DDBJ databases">
        <title>Massive genome expansion in bonnet fungi (Mycena s.s.) driven by repeated elements and novel gene families across ecological guilds.</title>
        <authorList>
            <consortium name="Lawrence Berkeley National Laboratory"/>
            <person name="Harder C.B."/>
            <person name="Miyauchi S."/>
            <person name="Viragh M."/>
            <person name="Kuo A."/>
            <person name="Thoen E."/>
            <person name="Andreopoulos B."/>
            <person name="Lu D."/>
            <person name="Skrede I."/>
            <person name="Drula E."/>
            <person name="Henrissat B."/>
            <person name="Morin E."/>
            <person name="Kohler A."/>
            <person name="Barry K."/>
            <person name="LaButti K."/>
            <person name="Morin E."/>
            <person name="Salamov A."/>
            <person name="Lipzen A."/>
            <person name="Mereny Z."/>
            <person name="Hegedus B."/>
            <person name="Baldrian P."/>
            <person name="Stursova M."/>
            <person name="Weitz H."/>
            <person name="Taylor A."/>
            <person name="Grigoriev I.V."/>
            <person name="Nagy L.G."/>
            <person name="Martin F."/>
            <person name="Kauserud H."/>
        </authorList>
    </citation>
    <scope>NUCLEOTIDE SEQUENCE</scope>
    <source>
        <strain evidence="1">CBHHK067</strain>
    </source>
</reference>
<protein>
    <submittedName>
        <fullName evidence="1">Uncharacterized protein</fullName>
    </submittedName>
</protein>